<sequence>MTRRSSLGELERQLMEVLWAAEPGARLSSRQVQERMDPAQERAYTTIKTVLDRLVEKGVVQRHRDGRVWRYRARASRQSLTAESLRSVLGDIESSDRSTALLHFLEGVEATDRAELRRLLDQVEATNRPA</sequence>
<comment type="similarity">
    <text evidence="1">Belongs to the BlaI transcriptional regulatory family.</text>
</comment>
<keyword evidence="2" id="KW-0805">Transcription regulation</keyword>
<name>A0A2Y9C2H5_9MICO</name>
<dbReference type="GO" id="GO:0003677">
    <property type="term" value="F:DNA binding"/>
    <property type="evidence" value="ECO:0007669"/>
    <property type="project" value="UniProtKB-KW"/>
</dbReference>
<dbReference type="Proteomes" id="UP000250028">
    <property type="component" value="Unassembled WGS sequence"/>
</dbReference>
<gene>
    <name evidence="5" type="ORF">SAMN04489750_3473</name>
</gene>
<dbReference type="OrthoDB" id="9813987at2"/>
<dbReference type="InterPro" id="IPR005650">
    <property type="entry name" value="BlaI_family"/>
</dbReference>
<dbReference type="SUPFAM" id="SSF46785">
    <property type="entry name" value="Winged helix' DNA-binding domain"/>
    <property type="match status" value="1"/>
</dbReference>
<proteinExistence type="inferred from homology"/>
<dbReference type="Gene3D" id="6.10.140.850">
    <property type="match status" value="1"/>
</dbReference>
<keyword evidence="3" id="KW-0238">DNA-binding</keyword>
<reference evidence="6" key="1">
    <citation type="submission" date="2016-10" db="EMBL/GenBank/DDBJ databases">
        <authorList>
            <person name="Varghese N."/>
            <person name="Submissions S."/>
        </authorList>
    </citation>
    <scope>NUCLEOTIDE SEQUENCE [LARGE SCALE GENOMIC DNA]</scope>
    <source>
        <strain evidence="6">DSM 22951</strain>
    </source>
</reference>
<dbReference type="PIRSF" id="PIRSF019455">
    <property type="entry name" value="CopR_AtkY"/>
    <property type="match status" value="1"/>
</dbReference>
<evidence type="ECO:0000313" key="5">
    <source>
        <dbReference type="EMBL" id="SSA36093.1"/>
    </source>
</evidence>
<evidence type="ECO:0000256" key="4">
    <source>
        <dbReference type="ARBA" id="ARBA00023163"/>
    </source>
</evidence>
<dbReference type="EMBL" id="UESZ01000001">
    <property type="protein sequence ID" value="SSA36093.1"/>
    <property type="molecule type" value="Genomic_DNA"/>
</dbReference>
<protein>
    <submittedName>
        <fullName evidence="5">Predicted transcriptional regulator</fullName>
    </submittedName>
</protein>
<dbReference type="AlphaFoldDB" id="A0A2Y9C2H5"/>
<dbReference type="InterPro" id="IPR036390">
    <property type="entry name" value="WH_DNA-bd_sf"/>
</dbReference>
<accession>A0A2Y9C2H5</accession>
<evidence type="ECO:0000256" key="1">
    <source>
        <dbReference type="ARBA" id="ARBA00011046"/>
    </source>
</evidence>
<evidence type="ECO:0000256" key="3">
    <source>
        <dbReference type="ARBA" id="ARBA00023125"/>
    </source>
</evidence>
<dbReference type="RefSeq" id="WP_109687811.1">
    <property type="nucleotide sequence ID" value="NZ_QGDN01000001.1"/>
</dbReference>
<keyword evidence="6" id="KW-1185">Reference proteome</keyword>
<dbReference type="InterPro" id="IPR036388">
    <property type="entry name" value="WH-like_DNA-bd_sf"/>
</dbReference>
<keyword evidence="4" id="KW-0804">Transcription</keyword>
<evidence type="ECO:0000313" key="6">
    <source>
        <dbReference type="Proteomes" id="UP000250028"/>
    </source>
</evidence>
<dbReference type="Gene3D" id="1.10.10.10">
    <property type="entry name" value="Winged helix-like DNA-binding domain superfamily/Winged helix DNA-binding domain"/>
    <property type="match status" value="1"/>
</dbReference>
<evidence type="ECO:0000256" key="2">
    <source>
        <dbReference type="ARBA" id="ARBA00023015"/>
    </source>
</evidence>
<dbReference type="Pfam" id="PF03965">
    <property type="entry name" value="Penicillinase_R"/>
    <property type="match status" value="1"/>
</dbReference>
<dbReference type="GO" id="GO:0045892">
    <property type="term" value="P:negative regulation of DNA-templated transcription"/>
    <property type="evidence" value="ECO:0007669"/>
    <property type="project" value="InterPro"/>
</dbReference>
<organism evidence="5 6">
    <name type="scientific">Branchiibius hedensis</name>
    <dbReference type="NCBI Taxonomy" id="672460"/>
    <lineage>
        <taxon>Bacteria</taxon>
        <taxon>Bacillati</taxon>
        <taxon>Actinomycetota</taxon>
        <taxon>Actinomycetes</taxon>
        <taxon>Micrococcales</taxon>
        <taxon>Dermacoccaceae</taxon>
        <taxon>Branchiibius</taxon>
    </lineage>
</organism>